<dbReference type="InterPro" id="IPR000719">
    <property type="entry name" value="Prot_kinase_dom"/>
</dbReference>
<dbReference type="InterPro" id="IPR051681">
    <property type="entry name" value="Ser/Thr_Kinases-Pseudokinases"/>
</dbReference>
<dbReference type="InterPro" id="IPR008271">
    <property type="entry name" value="Ser/Thr_kinase_AS"/>
</dbReference>
<feature type="domain" description="Protein kinase" evidence="1">
    <location>
        <begin position="215"/>
        <end position="488"/>
    </location>
</feature>
<dbReference type="PROSITE" id="PS50011">
    <property type="entry name" value="PROTEIN_KINASE_DOM"/>
    <property type="match status" value="2"/>
</dbReference>
<dbReference type="SUPFAM" id="SSF56112">
    <property type="entry name" value="Protein kinase-like (PK-like)"/>
    <property type="match status" value="2"/>
</dbReference>
<dbReference type="Pfam" id="PF07714">
    <property type="entry name" value="PK_Tyr_Ser-Thr"/>
    <property type="match status" value="1"/>
</dbReference>
<keyword evidence="3" id="KW-1185">Reference proteome</keyword>
<dbReference type="GO" id="GO:0005524">
    <property type="term" value="F:ATP binding"/>
    <property type="evidence" value="ECO:0007669"/>
    <property type="project" value="InterPro"/>
</dbReference>
<dbReference type="GO" id="GO:0004674">
    <property type="term" value="F:protein serine/threonine kinase activity"/>
    <property type="evidence" value="ECO:0007669"/>
    <property type="project" value="TreeGrafter"/>
</dbReference>
<evidence type="ECO:0000313" key="2">
    <source>
        <dbReference type="EMBL" id="KAG0560977.1"/>
    </source>
</evidence>
<dbReference type="SMART" id="SM00220">
    <property type="entry name" value="S_TKc"/>
    <property type="match status" value="2"/>
</dbReference>
<name>A0A8T0GQW3_CERPU</name>
<dbReference type="PROSITE" id="PS00108">
    <property type="entry name" value="PROTEIN_KINASE_ST"/>
    <property type="match status" value="2"/>
</dbReference>
<proteinExistence type="predicted"/>
<dbReference type="InterPro" id="IPR001245">
    <property type="entry name" value="Ser-Thr/Tyr_kinase_cat_dom"/>
</dbReference>
<protein>
    <recommendedName>
        <fullName evidence="1">Protein kinase domain-containing protein</fullName>
    </recommendedName>
</protein>
<dbReference type="Gene3D" id="3.30.200.20">
    <property type="entry name" value="Phosphorylase Kinase, domain 1"/>
    <property type="match status" value="1"/>
</dbReference>
<sequence length="1101" mass="125778">MAEFLRLAGDAVKMRETAIQADDSYFLFNEAQCRQLWQNLSAASCAFVPSVTYSLPVQQKCLPLYKEFYNIVLRADEIAEKCSDKESWLKQAIFLGGNRQVFQELSADLQSCMRNFHYLTKSLYLDSQIPAPSSAIDVAIPEAESDEDLHKLDVTSLMRRLKEREVDYGEQEKHLASYIVERGIFHRVLEPEPDILDPAKQKKLLFYEVHREDPVHVKNVAGDGSGIVVSEVKWLGLTCAMKEFLNMESTVDFVKEVSALAALSHSRTVKLLCSKREVPSPYIIMELMPMNLNKYCERKDAADSMRFEILPSINMMLQISSGMEYLHDNGVVHRDLKSLNILVRELHHRGLCSEGYDVDVKLTDFGLAKMEVPEKSMEATCKRGTTKWSAPEVLGIPPNPPKPRIDWRKADTYSFAVVCSEILTGQTPYSGIWEFQRSIDRVISGDLRPELPQDCPIYLREFLSRCWAHNPKDRPTFKEITQTLSEFKTSLQIGTVPELTRVRKVSLLMGLMTFLGVRKNDAYVRPQVWCPDSKERTCFEAAVEYIFGRMEIMEALCSEMKEHQKMVEICHVQCDHLVKSYLEGFQKVRAVLKHVSPKDFWNLYTSEKLKKFSESMDGLICSTMAVAEVVRACGRSEWMITALTIFTVTLPEASGHCSFFGQHLWNLYWNLFVMNHAMHDVTARQPSTSLQLLSTSSTLRVQWCEERCKLVLQTVTSTGLKDGDGEFLQADAGRRAEDRKNLIMSLSLVKDSPVSWFALICSSLFLSPVVPFRIGPPVFLRERLESTSDPRDLDSYKIDDLKLEAGKVLGRSFYKAVHKQKWCGELVAVSTYYHGSSEGMMNVQVSMLVKLQHPNVVQFIGWKFHDISQRELKLDVDQYCAVGYIVTELMEQDLGQLIERNTRLYSRSPFSLLVAIDILLQVVEAMIYIHKCGVIYRDLKPSNILVSPKYTANSKAQDLDVYYTVKLNDFQTAEMWNSSAMPLNSECFFYAKHVGTRLYMAPEVMDKDSDVGYTNSVDAYSFGMTAYQVTTGLTPFESVKQLKELKPQVIRGERPPFPDDYASGLKELIQKCWSGVPKERPSFEQIRKDLWTLKYHESIAQ</sequence>
<gene>
    <name evidence="2" type="ORF">KC19_9G027500</name>
</gene>
<comment type="caution">
    <text evidence="2">The sequence shown here is derived from an EMBL/GenBank/DDBJ whole genome shotgun (WGS) entry which is preliminary data.</text>
</comment>
<feature type="domain" description="Protein kinase" evidence="1">
    <location>
        <begin position="803"/>
        <end position="1099"/>
    </location>
</feature>
<dbReference type="InterPro" id="IPR011009">
    <property type="entry name" value="Kinase-like_dom_sf"/>
</dbReference>
<dbReference type="PANTHER" id="PTHR44329:SF260">
    <property type="entry name" value="PROTEIN KINASE DOMAIN-CONTAINING PROTEIN"/>
    <property type="match status" value="1"/>
</dbReference>
<dbReference type="Pfam" id="PF00069">
    <property type="entry name" value="Pkinase"/>
    <property type="match status" value="1"/>
</dbReference>
<accession>A0A8T0GQW3</accession>
<dbReference type="Proteomes" id="UP000822688">
    <property type="component" value="Chromosome 9"/>
</dbReference>
<organism evidence="2 3">
    <name type="scientific">Ceratodon purpureus</name>
    <name type="common">Fire moss</name>
    <name type="synonym">Dicranum purpureum</name>
    <dbReference type="NCBI Taxonomy" id="3225"/>
    <lineage>
        <taxon>Eukaryota</taxon>
        <taxon>Viridiplantae</taxon>
        <taxon>Streptophyta</taxon>
        <taxon>Embryophyta</taxon>
        <taxon>Bryophyta</taxon>
        <taxon>Bryophytina</taxon>
        <taxon>Bryopsida</taxon>
        <taxon>Dicranidae</taxon>
        <taxon>Pseudoditrichales</taxon>
        <taxon>Ditrichaceae</taxon>
        <taxon>Ceratodon</taxon>
    </lineage>
</organism>
<dbReference type="AlphaFoldDB" id="A0A8T0GQW3"/>
<dbReference type="PANTHER" id="PTHR44329">
    <property type="entry name" value="SERINE/THREONINE-PROTEIN KINASE TNNI3K-RELATED"/>
    <property type="match status" value="1"/>
</dbReference>
<evidence type="ECO:0000259" key="1">
    <source>
        <dbReference type="PROSITE" id="PS50011"/>
    </source>
</evidence>
<reference evidence="2" key="1">
    <citation type="submission" date="2020-06" db="EMBL/GenBank/DDBJ databases">
        <title>WGS assembly of Ceratodon purpureus strain R40.</title>
        <authorList>
            <person name="Carey S.B."/>
            <person name="Jenkins J."/>
            <person name="Shu S."/>
            <person name="Lovell J.T."/>
            <person name="Sreedasyam A."/>
            <person name="Maumus F."/>
            <person name="Tiley G.P."/>
            <person name="Fernandez-Pozo N."/>
            <person name="Barry K."/>
            <person name="Chen C."/>
            <person name="Wang M."/>
            <person name="Lipzen A."/>
            <person name="Daum C."/>
            <person name="Saski C.A."/>
            <person name="Payton A.C."/>
            <person name="Mcbreen J.C."/>
            <person name="Conrad R.E."/>
            <person name="Kollar L.M."/>
            <person name="Olsson S."/>
            <person name="Huttunen S."/>
            <person name="Landis J.B."/>
            <person name="Wickett N.J."/>
            <person name="Johnson M.G."/>
            <person name="Rensing S.A."/>
            <person name="Grimwood J."/>
            <person name="Schmutz J."/>
            <person name="Mcdaniel S.F."/>
        </authorList>
    </citation>
    <scope>NUCLEOTIDE SEQUENCE</scope>
    <source>
        <strain evidence="2">R40</strain>
    </source>
</reference>
<dbReference type="Gene3D" id="1.10.510.10">
    <property type="entry name" value="Transferase(Phosphotransferase) domain 1"/>
    <property type="match status" value="2"/>
</dbReference>
<dbReference type="EMBL" id="CM026430">
    <property type="protein sequence ID" value="KAG0560977.1"/>
    <property type="molecule type" value="Genomic_DNA"/>
</dbReference>
<evidence type="ECO:0000313" key="3">
    <source>
        <dbReference type="Proteomes" id="UP000822688"/>
    </source>
</evidence>